<feature type="compositionally biased region" description="Basic and acidic residues" evidence="1">
    <location>
        <begin position="410"/>
        <end position="430"/>
    </location>
</feature>
<feature type="region of interest" description="Disordered" evidence="1">
    <location>
        <begin position="395"/>
        <end position="517"/>
    </location>
</feature>
<dbReference type="CDD" id="cd08547">
    <property type="entry name" value="Type_II_cohesin"/>
    <property type="match status" value="1"/>
</dbReference>
<keyword evidence="2" id="KW-1133">Transmembrane helix</keyword>
<comment type="caution">
    <text evidence="4">The sequence shown here is derived from an EMBL/GenBank/DDBJ whole genome shotgun (WGS) entry which is preliminary data.</text>
</comment>
<dbReference type="Pfam" id="PF12733">
    <property type="entry name" value="Cadherin-like"/>
    <property type="match status" value="1"/>
</dbReference>
<keyword evidence="2" id="KW-0812">Transmembrane</keyword>
<dbReference type="AlphaFoldDB" id="A0A9D2TF40"/>
<evidence type="ECO:0000256" key="2">
    <source>
        <dbReference type="SAM" id="Phobius"/>
    </source>
</evidence>
<keyword evidence="2" id="KW-0472">Membrane</keyword>
<proteinExistence type="predicted"/>
<dbReference type="EMBL" id="DWWB01000029">
    <property type="protein sequence ID" value="HJC66207.1"/>
    <property type="molecule type" value="Genomic_DNA"/>
</dbReference>
<organism evidence="4 5">
    <name type="scientific">Candidatus Enterocloster excrementigallinarum</name>
    <dbReference type="NCBI Taxonomy" id="2838558"/>
    <lineage>
        <taxon>Bacteria</taxon>
        <taxon>Bacillati</taxon>
        <taxon>Bacillota</taxon>
        <taxon>Clostridia</taxon>
        <taxon>Lachnospirales</taxon>
        <taxon>Lachnospiraceae</taxon>
        <taxon>Enterocloster</taxon>
    </lineage>
</organism>
<evidence type="ECO:0000256" key="1">
    <source>
        <dbReference type="SAM" id="MobiDB-lite"/>
    </source>
</evidence>
<dbReference type="SUPFAM" id="SSF49384">
    <property type="entry name" value="Carbohydrate-binding domain"/>
    <property type="match status" value="1"/>
</dbReference>
<evidence type="ECO:0000313" key="4">
    <source>
        <dbReference type="EMBL" id="HJC66207.1"/>
    </source>
</evidence>
<evidence type="ECO:0000259" key="3">
    <source>
        <dbReference type="Pfam" id="PF12733"/>
    </source>
</evidence>
<feature type="domain" description="Cadherin-like beta-sandwich-like" evidence="3">
    <location>
        <begin position="160"/>
        <end position="241"/>
    </location>
</feature>
<feature type="transmembrane region" description="Helical" evidence="2">
    <location>
        <begin position="370"/>
        <end position="391"/>
    </location>
</feature>
<dbReference type="Gene3D" id="2.60.40.680">
    <property type="match status" value="1"/>
</dbReference>
<name>A0A9D2TF40_9FIRM</name>
<gene>
    <name evidence="4" type="ORF">H9931_05725</name>
</gene>
<dbReference type="InterPro" id="IPR008965">
    <property type="entry name" value="CBM2/CBM3_carb-bd_dom_sf"/>
</dbReference>
<sequence>MIERMKKKAAALLIACLFAILMPVGMLTSYAANARIAFSDPSATVGSQVSVNMEITATGGNLMSADVMLSYDSNLLEFVSGTDASGDAGAIRVRGDGGTPGTDTMRFSLTFNAIAAGTAKITVSSQEIYDTDSQLVTVDREGSSTITVGALADASDDATLKSLQVSPGTLSPSFSPDVDTYSVTVGTDVDKIIVSAVCNDENATNIVSGNEGLQMGENRVTCQVTAQDGETTKEYVIVVTKAEGGASTATPILTGNEVKLSAPAKTITILEPDESITLPEGFVENPVVIDGQTVTGWVWASDPDNRYCIVYGMNEAGETAFYRYDLDENERTLQRYFEDPAVDTGVSTAEYDQLASQYNNLIGDYRMTQIIAGVVGVIAVLLLILLIWQLMKHKEEKNDSKQPPLGRSRRKEEASRERGEEELPRAERGPRGAGKPRRLEADQAVRETAPTAEPEPMEDSLEVLDLDAEEPESHPASTEEEKPQRRPARTSGKRPEPEASQKEKDEQEDEELEIFDL</sequence>
<protein>
    <submittedName>
        <fullName evidence="4">Cadherin-like beta sandwich domain-containing protein</fullName>
    </submittedName>
</protein>
<feature type="compositionally biased region" description="Acidic residues" evidence="1">
    <location>
        <begin position="506"/>
        <end position="517"/>
    </location>
</feature>
<dbReference type="InterPro" id="IPR025883">
    <property type="entry name" value="Cadherin-like_domain"/>
</dbReference>
<dbReference type="GO" id="GO:0030246">
    <property type="term" value="F:carbohydrate binding"/>
    <property type="evidence" value="ECO:0007669"/>
    <property type="project" value="InterPro"/>
</dbReference>
<feature type="compositionally biased region" description="Basic and acidic residues" evidence="1">
    <location>
        <begin position="493"/>
        <end position="505"/>
    </location>
</feature>
<accession>A0A9D2TF40</accession>
<evidence type="ECO:0000313" key="5">
    <source>
        <dbReference type="Proteomes" id="UP000823863"/>
    </source>
</evidence>
<reference evidence="4" key="1">
    <citation type="journal article" date="2021" name="PeerJ">
        <title>Extensive microbial diversity within the chicken gut microbiome revealed by metagenomics and culture.</title>
        <authorList>
            <person name="Gilroy R."/>
            <person name="Ravi A."/>
            <person name="Getino M."/>
            <person name="Pursley I."/>
            <person name="Horton D.L."/>
            <person name="Alikhan N.F."/>
            <person name="Baker D."/>
            <person name="Gharbi K."/>
            <person name="Hall N."/>
            <person name="Watson M."/>
            <person name="Adriaenssens E.M."/>
            <person name="Foster-Nyarko E."/>
            <person name="Jarju S."/>
            <person name="Secka A."/>
            <person name="Antonio M."/>
            <person name="Oren A."/>
            <person name="Chaudhuri R.R."/>
            <person name="La Ragione R."/>
            <person name="Hildebrand F."/>
            <person name="Pallen M.J."/>
        </authorList>
    </citation>
    <scope>NUCLEOTIDE SEQUENCE</scope>
    <source>
        <strain evidence="4">CHK198-12963</strain>
    </source>
</reference>
<feature type="compositionally biased region" description="Acidic residues" evidence="1">
    <location>
        <begin position="455"/>
        <end position="470"/>
    </location>
</feature>
<feature type="compositionally biased region" description="Basic and acidic residues" evidence="1">
    <location>
        <begin position="471"/>
        <end position="484"/>
    </location>
</feature>
<dbReference type="Proteomes" id="UP000823863">
    <property type="component" value="Unassembled WGS sequence"/>
</dbReference>
<reference evidence="4" key="2">
    <citation type="submission" date="2021-04" db="EMBL/GenBank/DDBJ databases">
        <authorList>
            <person name="Gilroy R."/>
        </authorList>
    </citation>
    <scope>NUCLEOTIDE SEQUENCE</scope>
    <source>
        <strain evidence="4">CHK198-12963</strain>
    </source>
</reference>